<dbReference type="PROSITE" id="PS50089">
    <property type="entry name" value="ZF_RING_2"/>
    <property type="match status" value="1"/>
</dbReference>
<dbReference type="InterPro" id="IPR013320">
    <property type="entry name" value="ConA-like_dom_sf"/>
</dbReference>
<reference evidence="8" key="2">
    <citation type="submission" date="2025-08" db="UniProtKB">
        <authorList>
            <consortium name="Ensembl"/>
        </authorList>
    </citation>
    <scope>IDENTIFICATION</scope>
</reference>
<dbReference type="InterPro" id="IPR050143">
    <property type="entry name" value="TRIM/RBCC"/>
</dbReference>
<organism evidence="8 9">
    <name type="scientific">Peromyscus maniculatus bairdii</name>
    <name type="common">Prairie deer mouse</name>
    <dbReference type="NCBI Taxonomy" id="230844"/>
    <lineage>
        <taxon>Eukaryota</taxon>
        <taxon>Metazoa</taxon>
        <taxon>Chordata</taxon>
        <taxon>Craniata</taxon>
        <taxon>Vertebrata</taxon>
        <taxon>Euteleostomi</taxon>
        <taxon>Mammalia</taxon>
        <taxon>Eutheria</taxon>
        <taxon>Euarchontoglires</taxon>
        <taxon>Glires</taxon>
        <taxon>Rodentia</taxon>
        <taxon>Myomorpha</taxon>
        <taxon>Muroidea</taxon>
        <taxon>Cricetidae</taxon>
        <taxon>Neotominae</taxon>
        <taxon>Peromyscus</taxon>
    </lineage>
</organism>
<protein>
    <recommendedName>
        <fullName evidence="10">Tripartite motif-containing protein 43-like</fullName>
    </recommendedName>
</protein>
<dbReference type="Pfam" id="PF00622">
    <property type="entry name" value="SPRY"/>
    <property type="match status" value="1"/>
</dbReference>
<dbReference type="Gene3D" id="3.30.160.60">
    <property type="entry name" value="Classic Zinc Finger"/>
    <property type="match status" value="1"/>
</dbReference>
<dbReference type="InterPro" id="IPR013083">
    <property type="entry name" value="Znf_RING/FYVE/PHD"/>
</dbReference>
<evidence type="ECO:0000259" key="7">
    <source>
        <dbReference type="PROSITE" id="PS50188"/>
    </source>
</evidence>
<feature type="domain" description="RING-type" evidence="5">
    <location>
        <begin position="15"/>
        <end position="56"/>
    </location>
</feature>
<evidence type="ECO:0000313" key="9">
    <source>
        <dbReference type="Proteomes" id="UP000694547"/>
    </source>
</evidence>
<dbReference type="Gene3D" id="3.30.40.10">
    <property type="entry name" value="Zinc/RING finger domain, C3HC4 (zinc finger)"/>
    <property type="match status" value="1"/>
</dbReference>
<evidence type="ECO:0000313" key="8">
    <source>
        <dbReference type="Ensembl" id="ENSPEMP00000032872.1"/>
    </source>
</evidence>
<evidence type="ECO:0000256" key="2">
    <source>
        <dbReference type="ARBA" id="ARBA00022771"/>
    </source>
</evidence>
<keyword evidence="1" id="KW-0479">Metal-binding</keyword>
<evidence type="ECO:0000256" key="3">
    <source>
        <dbReference type="ARBA" id="ARBA00022833"/>
    </source>
</evidence>
<evidence type="ECO:0008006" key="10">
    <source>
        <dbReference type="Google" id="ProtNLM"/>
    </source>
</evidence>
<name>A0A8C8UKZ5_PERMB</name>
<dbReference type="PROSITE" id="PS50119">
    <property type="entry name" value="ZF_BBOX"/>
    <property type="match status" value="1"/>
</dbReference>
<dbReference type="PANTHER" id="PTHR24103">
    <property type="entry name" value="E3 UBIQUITIN-PROTEIN LIGASE TRIM"/>
    <property type="match status" value="1"/>
</dbReference>
<dbReference type="InterPro" id="IPR000315">
    <property type="entry name" value="Znf_B-box"/>
</dbReference>
<dbReference type="PRINTS" id="PR01407">
    <property type="entry name" value="BUTYPHLNCDUF"/>
</dbReference>
<keyword evidence="3" id="KW-0862">Zinc</keyword>
<dbReference type="Ensembl" id="ENSPEMT00000035410.1">
    <property type="protein sequence ID" value="ENSPEMP00000032872.1"/>
    <property type="gene ID" value="ENSPEMG00000027538.1"/>
</dbReference>
<dbReference type="InterPro" id="IPR003879">
    <property type="entry name" value="Butyrophylin_SPRY"/>
</dbReference>
<reference evidence="8" key="3">
    <citation type="submission" date="2025-09" db="UniProtKB">
        <authorList>
            <consortium name="Ensembl"/>
        </authorList>
    </citation>
    <scope>IDENTIFICATION</scope>
</reference>
<evidence type="ECO:0000259" key="6">
    <source>
        <dbReference type="PROSITE" id="PS50119"/>
    </source>
</evidence>
<dbReference type="Proteomes" id="UP000694547">
    <property type="component" value="Chromosome 12"/>
</dbReference>
<dbReference type="PROSITE" id="PS50188">
    <property type="entry name" value="B302_SPRY"/>
    <property type="match status" value="1"/>
</dbReference>
<reference evidence="8 9" key="1">
    <citation type="submission" date="2018-10" db="EMBL/GenBank/DDBJ databases">
        <title>Improved assembly of the deer mouse Peromyscus maniculatus genome.</title>
        <authorList>
            <person name="Lassance J.-M."/>
            <person name="Hoekstra H.E."/>
        </authorList>
    </citation>
    <scope>NUCLEOTIDE SEQUENCE [LARGE SCALE GENOMIC DNA]</scope>
</reference>
<evidence type="ECO:0000256" key="4">
    <source>
        <dbReference type="PROSITE-ProRule" id="PRU00024"/>
    </source>
</evidence>
<dbReference type="SMART" id="SM00184">
    <property type="entry name" value="RING"/>
    <property type="match status" value="1"/>
</dbReference>
<dbReference type="SUPFAM" id="SSF49899">
    <property type="entry name" value="Concanavalin A-like lectins/glucanases"/>
    <property type="match status" value="1"/>
</dbReference>
<dbReference type="AlphaFoldDB" id="A0A8C8UKZ5"/>
<evidence type="ECO:0000259" key="5">
    <source>
        <dbReference type="PROSITE" id="PS50089"/>
    </source>
</evidence>
<keyword evidence="2 4" id="KW-0863">Zinc-finger</keyword>
<accession>A0A8C8UKZ5</accession>
<dbReference type="GeneTree" id="ENSGT00940000160005"/>
<dbReference type="Gene3D" id="2.60.120.920">
    <property type="match status" value="1"/>
</dbReference>
<dbReference type="SUPFAM" id="SSF57845">
    <property type="entry name" value="B-box zinc-binding domain"/>
    <property type="match status" value="1"/>
</dbReference>
<gene>
    <name evidence="8" type="primary">LOC102912541</name>
</gene>
<evidence type="ECO:0000256" key="1">
    <source>
        <dbReference type="ARBA" id="ARBA00022723"/>
    </source>
</evidence>
<sequence>MESDISQAFQEELICFICLSCLTEPVTISCGHSFCRACLQLSWEDPQLPVHCPMCREPCQQKEMRTNIVLKKLVSIVRQASLMKDLSSEEHKCVSHKETKRIFCVEGRIILCQLCSNSHEHRGHKHCPLEAAAEDEMERILKQMASLWEKIQENQENIEAENRTTTLWMDYVTLREEMIRTEYRELHPFLCKEEKKHIQCMRKESQYVLEKLRKSEARMVQKSKELRDMFQELMAMSQEPYVVLLQGLDDMVRRSESMQLSMPKGMQPELSALPITGLTKMLRQIQVHIFFDKITTFHYKMNLFNVLRKFSFGPHLKDTSEDSVGCYLASWESLKFISMKYYWEVDLQESGDWAVGVCEDSWLRNTNQIIDSEDAFLLVCVKEGNHCSLLTTCPLFRHYIERPLGRVGVLLDREDGCLSFINVAKSSLMYKYPAGTFKNPVQPFFSSGHEGKTFNPGH</sequence>
<dbReference type="Pfam" id="PF15227">
    <property type="entry name" value="zf-C3HC4_4"/>
    <property type="match status" value="1"/>
</dbReference>
<dbReference type="InterPro" id="IPR017907">
    <property type="entry name" value="Znf_RING_CS"/>
</dbReference>
<keyword evidence="9" id="KW-1185">Reference proteome</keyword>
<dbReference type="InterPro" id="IPR001870">
    <property type="entry name" value="B30.2/SPRY"/>
</dbReference>
<dbReference type="GO" id="GO:0008270">
    <property type="term" value="F:zinc ion binding"/>
    <property type="evidence" value="ECO:0007669"/>
    <property type="project" value="UniProtKB-KW"/>
</dbReference>
<dbReference type="InterPro" id="IPR003877">
    <property type="entry name" value="SPRY_dom"/>
</dbReference>
<dbReference type="OrthoDB" id="9448301at2759"/>
<dbReference type="PROSITE" id="PS00518">
    <property type="entry name" value="ZF_RING_1"/>
    <property type="match status" value="1"/>
</dbReference>
<dbReference type="SUPFAM" id="SSF57850">
    <property type="entry name" value="RING/U-box"/>
    <property type="match status" value="1"/>
</dbReference>
<feature type="domain" description="B box-type" evidence="6">
    <location>
        <begin position="88"/>
        <end position="129"/>
    </location>
</feature>
<proteinExistence type="predicted"/>
<feature type="domain" description="B30.2/SPRY" evidence="7">
    <location>
        <begin position="269"/>
        <end position="458"/>
    </location>
</feature>
<dbReference type="InterPro" id="IPR001841">
    <property type="entry name" value="Znf_RING"/>
</dbReference>
<dbReference type="InterPro" id="IPR043136">
    <property type="entry name" value="B30.2/SPRY_sf"/>
</dbReference>